<protein>
    <submittedName>
        <fullName evidence="1">Uncharacterized protein</fullName>
    </submittedName>
</protein>
<evidence type="ECO:0000313" key="2">
    <source>
        <dbReference type="Proteomes" id="UP000265520"/>
    </source>
</evidence>
<name>A0A392UMQ5_9FABA</name>
<evidence type="ECO:0000313" key="1">
    <source>
        <dbReference type="EMBL" id="MCI73630.1"/>
    </source>
</evidence>
<organism evidence="1 2">
    <name type="scientific">Trifolium medium</name>
    <dbReference type="NCBI Taxonomy" id="97028"/>
    <lineage>
        <taxon>Eukaryota</taxon>
        <taxon>Viridiplantae</taxon>
        <taxon>Streptophyta</taxon>
        <taxon>Embryophyta</taxon>
        <taxon>Tracheophyta</taxon>
        <taxon>Spermatophyta</taxon>
        <taxon>Magnoliopsida</taxon>
        <taxon>eudicotyledons</taxon>
        <taxon>Gunneridae</taxon>
        <taxon>Pentapetalae</taxon>
        <taxon>rosids</taxon>
        <taxon>fabids</taxon>
        <taxon>Fabales</taxon>
        <taxon>Fabaceae</taxon>
        <taxon>Papilionoideae</taxon>
        <taxon>50 kb inversion clade</taxon>
        <taxon>NPAAA clade</taxon>
        <taxon>Hologalegina</taxon>
        <taxon>IRL clade</taxon>
        <taxon>Trifolieae</taxon>
        <taxon>Trifolium</taxon>
    </lineage>
</organism>
<reference evidence="1 2" key="1">
    <citation type="journal article" date="2018" name="Front. Plant Sci.">
        <title>Red Clover (Trifolium pratense) and Zigzag Clover (T. medium) - A Picture of Genomic Similarities and Differences.</title>
        <authorList>
            <person name="Dluhosova J."/>
            <person name="Istvanek J."/>
            <person name="Nedelnik J."/>
            <person name="Repkova J."/>
        </authorList>
    </citation>
    <scope>NUCLEOTIDE SEQUENCE [LARGE SCALE GENOMIC DNA]</scope>
    <source>
        <strain evidence="2">cv. 10/8</strain>
        <tissue evidence="1">Leaf</tissue>
    </source>
</reference>
<keyword evidence="2" id="KW-1185">Reference proteome</keyword>
<dbReference type="AlphaFoldDB" id="A0A392UMQ5"/>
<proteinExistence type="predicted"/>
<sequence>SGTCALRSMEWRGAQLNQDHQDKSLEVARCAGWFGAARRWKIQSELA</sequence>
<dbReference type="EMBL" id="LXQA010842880">
    <property type="protein sequence ID" value="MCI73630.1"/>
    <property type="molecule type" value="Genomic_DNA"/>
</dbReference>
<comment type="caution">
    <text evidence="1">The sequence shown here is derived from an EMBL/GenBank/DDBJ whole genome shotgun (WGS) entry which is preliminary data.</text>
</comment>
<feature type="non-terminal residue" evidence="1">
    <location>
        <position position="1"/>
    </location>
</feature>
<accession>A0A392UMQ5</accession>
<dbReference type="Proteomes" id="UP000265520">
    <property type="component" value="Unassembled WGS sequence"/>
</dbReference>